<evidence type="ECO:0000256" key="8">
    <source>
        <dbReference type="SAM" id="SignalP"/>
    </source>
</evidence>
<feature type="chain" id="PRO_5016317150" evidence="8">
    <location>
        <begin position="20"/>
        <end position="502"/>
    </location>
</feature>
<sequence length="502" mass="58006">MGRITFVLFLLSFVFVCQSKWVNELPECDVPSGTKFPEGFKFGAASAAYQIEGAWDADGKGENIWDWGTHTYPERIFDRSNGDVAANSYNLYQEDVKALRDVGFNFYRFSISWARILPTGELPSLNQKGLDYYHRLIDALLANGIQPVVTMYHWDLPQTLQLFGGFSNPLIVDYFETYADVLFKNFGDKVKIWHTFNEPFEICVPCYENGEKPPFLKAKGTGGYLCTHYLLLSHARVYHMYQKKYKPTQNGRIGIVLSGGGGLMRTNTTQAKEAVERKHEFTIGWYAHPIFTKEGNYPKIMIESVANNSLAEGFEKSRLPEFTKEEIDLLRGSADFLGLNYYTSRVVDLGSPNVNDPPSYQKDFNIVEDVDPSWPRAKSEWLYSSPEGFRVLMDWMNKQYNTELWITENGWSDDGPLYDIDRVVYYQEHLKTVMQAIKCDNVNLTVYTAWSIIDNFEWMMGYSERFGLYHINYNSTLRERTAKLSSFYFHDVIESHSLITKY</sequence>
<dbReference type="EMBL" id="UFQT01000563">
    <property type="protein sequence ID" value="SSX25345.1"/>
    <property type="molecule type" value="Genomic_DNA"/>
</dbReference>
<dbReference type="InterPro" id="IPR033132">
    <property type="entry name" value="GH_1_N_CS"/>
</dbReference>
<dbReference type="PANTHER" id="PTHR10353">
    <property type="entry name" value="GLYCOSYL HYDROLASE"/>
    <property type="match status" value="1"/>
</dbReference>
<feature type="signal peptide" evidence="8">
    <location>
        <begin position="1"/>
        <end position="19"/>
    </location>
</feature>
<evidence type="ECO:0000256" key="4">
    <source>
        <dbReference type="ARBA" id="ARBA00022801"/>
    </source>
</evidence>
<dbReference type="AlphaFoldDB" id="A0A336M514"/>
<evidence type="ECO:0000256" key="1">
    <source>
        <dbReference type="ARBA" id="ARBA00010838"/>
    </source>
</evidence>
<accession>A0A336M514</accession>
<evidence type="ECO:0000256" key="3">
    <source>
        <dbReference type="ARBA" id="ARBA00022729"/>
    </source>
</evidence>
<gene>
    <name evidence="9" type="primary">CSON012226</name>
</gene>
<dbReference type="SUPFAM" id="SSF51445">
    <property type="entry name" value="(Trans)glycosidases"/>
    <property type="match status" value="1"/>
</dbReference>
<evidence type="ECO:0000256" key="6">
    <source>
        <dbReference type="ARBA" id="ARBA00023295"/>
    </source>
</evidence>
<dbReference type="PROSITE" id="PS00653">
    <property type="entry name" value="GLYCOSYL_HYDROL_F1_2"/>
    <property type="match status" value="1"/>
</dbReference>
<evidence type="ECO:0000256" key="7">
    <source>
        <dbReference type="RuleBase" id="RU003690"/>
    </source>
</evidence>
<keyword evidence="3 8" id="KW-0732">Signal</keyword>
<protein>
    <submittedName>
        <fullName evidence="9">CSON012226 protein</fullName>
    </submittedName>
</protein>
<evidence type="ECO:0000256" key="2">
    <source>
        <dbReference type="ARBA" id="ARBA00011738"/>
    </source>
</evidence>
<dbReference type="FunFam" id="3.20.20.80:FF:000013">
    <property type="entry name" value="lactase-phlorizin hydrolase"/>
    <property type="match status" value="1"/>
</dbReference>
<name>A0A336M514_CULSO</name>
<dbReference type="GO" id="GO:0008422">
    <property type="term" value="F:beta-glucosidase activity"/>
    <property type="evidence" value="ECO:0007669"/>
    <property type="project" value="TreeGrafter"/>
</dbReference>
<dbReference type="VEuPathDB" id="VectorBase:CSON012226"/>
<dbReference type="InterPro" id="IPR001360">
    <property type="entry name" value="Glyco_hydro_1"/>
</dbReference>
<comment type="similarity">
    <text evidence="1 7">Belongs to the glycosyl hydrolase 1 family.</text>
</comment>
<keyword evidence="4" id="KW-0378">Hydrolase</keyword>
<reference evidence="9" key="1">
    <citation type="submission" date="2018-07" db="EMBL/GenBank/DDBJ databases">
        <authorList>
            <person name="Quirk P.G."/>
            <person name="Krulwich T.A."/>
        </authorList>
    </citation>
    <scope>NUCLEOTIDE SEQUENCE</scope>
</reference>
<dbReference type="PANTHER" id="PTHR10353:SF36">
    <property type="entry name" value="LP05116P"/>
    <property type="match status" value="1"/>
</dbReference>
<dbReference type="PRINTS" id="PR00131">
    <property type="entry name" value="GLHYDRLASE1"/>
</dbReference>
<dbReference type="Gene3D" id="3.20.20.80">
    <property type="entry name" value="Glycosidases"/>
    <property type="match status" value="1"/>
</dbReference>
<evidence type="ECO:0000313" key="9">
    <source>
        <dbReference type="EMBL" id="SSX25345.1"/>
    </source>
</evidence>
<dbReference type="Pfam" id="PF00232">
    <property type="entry name" value="Glyco_hydro_1"/>
    <property type="match status" value="1"/>
</dbReference>
<keyword evidence="5" id="KW-0325">Glycoprotein</keyword>
<evidence type="ECO:0000256" key="5">
    <source>
        <dbReference type="ARBA" id="ARBA00023180"/>
    </source>
</evidence>
<organism evidence="9">
    <name type="scientific">Culicoides sonorensis</name>
    <name type="common">Biting midge</name>
    <dbReference type="NCBI Taxonomy" id="179676"/>
    <lineage>
        <taxon>Eukaryota</taxon>
        <taxon>Metazoa</taxon>
        <taxon>Ecdysozoa</taxon>
        <taxon>Arthropoda</taxon>
        <taxon>Hexapoda</taxon>
        <taxon>Insecta</taxon>
        <taxon>Pterygota</taxon>
        <taxon>Neoptera</taxon>
        <taxon>Endopterygota</taxon>
        <taxon>Diptera</taxon>
        <taxon>Nematocera</taxon>
        <taxon>Chironomoidea</taxon>
        <taxon>Ceratopogonidae</taxon>
        <taxon>Ceratopogoninae</taxon>
        <taxon>Culicoides</taxon>
        <taxon>Monoculicoides</taxon>
    </lineage>
</organism>
<comment type="subunit">
    <text evidence="2">Homodimer.</text>
</comment>
<keyword evidence="6" id="KW-0326">Glycosidase</keyword>
<dbReference type="GO" id="GO:0005975">
    <property type="term" value="P:carbohydrate metabolic process"/>
    <property type="evidence" value="ECO:0007669"/>
    <property type="project" value="InterPro"/>
</dbReference>
<proteinExistence type="inferred from homology"/>
<dbReference type="InterPro" id="IPR017853">
    <property type="entry name" value="GH"/>
</dbReference>